<sequence length="381" mass="41132">MFNLKFILMAWAVLFSPGIVVAAQGVEDTQIRLAQVAALDGPAAALGQEMRLGMVAAFEDANENGGIHRRRIILESFDDGYEPDRAIAHVKSLIEGDKHLGCIGAVGTPTSAATQPIATKADMPFINPFTGAGFLRNAQLGNVFNVRSTYAAETEAWIEYLVDRQGMKTIALPYQDDGFGRVDLAGVTAALEMRDMKRVAEGTYTRNSLAVKRALLEIRKAKPDAVVMVGAYKPVAEFIRLSRKLRFNPTFVNISFVGSKALATDLGPDREGVIVSQAVPFPWDTSVPVVAQHQEAFAAIAGDTKPGFVSLEGYLTGRLAIKALEDAGKDLTRTRFLAALRNLGSIDFGGVTMQFGPDDNQGMDDVFLTRITQDGGFVSVE</sequence>
<gene>
    <name evidence="7" type="ORF">FH759_03940</name>
</gene>
<dbReference type="Gene3D" id="3.40.50.2300">
    <property type="match status" value="2"/>
</dbReference>
<evidence type="ECO:0000256" key="5">
    <source>
        <dbReference type="SAM" id="SignalP"/>
    </source>
</evidence>
<dbReference type="GO" id="GO:0006865">
    <property type="term" value="P:amino acid transport"/>
    <property type="evidence" value="ECO:0007669"/>
    <property type="project" value="UniProtKB-KW"/>
</dbReference>
<dbReference type="AlphaFoldDB" id="A0A7C9L706"/>
<evidence type="ECO:0000313" key="8">
    <source>
        <dbReference type="Proteomes" id="UP000483078"/>
    </source>
</evidence>
<dbReference type="PRINTS" id="PR00337">
    <property type="entry name" value="LEUILEVALBP"/>
</dbReference>
<evidence type="ECO:0000256" key="1">
    <source>
        <dbReference type="ARBA" id="ARBA00010062"/>
    </source>
</evidence>
<keyword evidence="2" id="KW-0813">Transport</keyword>
<dbReference type="Proteomes" id="UP000483078">
    <property type="component" value="Unassembled WGS sequence"/>
</dbReference>
<proteinExistence type="inferred from homology"/>
<evidence type="ECO:0000256" key="2">
    <source>
        <dbReference type="ARBA" id="ARBA00022448"/>
    </source>
</evidence>
<feature type="domain" description="Leucine-binding protein" evidence="6">
    <location>
        <begin position="30"/>
        <end position="375"/>
    </location>
</feature>
<comment type="caution">
    <text evidence="7">The sequence shown here is derived from an EMBL/GenBank/DDBJ whole genome shotgun (WGS) entry which is preliminary data.</text>
</comment>
<accession>A0A7C9L706</accession>
<evidence type="ECO:0000259" key="6">
    <source>
        <dbReference type="Pfam" id="PF13458"/>
    </source>
</evidence>
<name>A0A7C9L706_9RHOB</name>
<evidence type="ECO:0000256" key="3">
    <source>
        <dbReference type="ARBA" id="ARBA00022729"/>
    </source>
</evidence>
<dbReference type="InterPro" id="IPR000709">
    <property type="entry name" value="Leu_Ile_Val-bd"/>
</dbReference>
<feature type="chain" id="PRO_5028798580" evidence="5">
    <location>
        <begin position="23"/>
        <end position="381"/>
    </location>
</feature>
<organism evidence="7 8">
    <name type="scientific">Sediminimonas qiaohouensis</name>
    <dbReference type="NCBI Taxonomy" id="552061"/>
    <lineage>
        <taxon>Bacteria</taxon>
        <taxon>Pseudomonadati</taxon>
        <taxon>Pseudomonadota</taxon>
        <taxon>Alphaproteobacteria</taxon>
        <taxon>Rhodobacterales</taxon>
        <taxon>Roseobacteraceae</taxon>
        <taxon>Sediminimonas</taxon>
    </lineage>
</organism>
<evidence type="ECO:0000256" key="4">
    <source>
        <dbReference type="ARBA" id="ARBA00022970"/>
    </source>
</evidence>
<comment type="similarity">
    <text evidence="1">Belongs to the leucine-binding protein family.</text>
</comment>
<dbReference type="Pfam" id="PF13458">
    <property type="entry name" value="Peripla_BP_6"/>
    <property type="match status" value="1"/>
</dbReference>
<evidence type="ECO:0000313" key="7">
    <source>
        <dbReference type="EMBL" id="MTJ03835.1"/>
    </source>
</evidence>
<reference evidence="7 8" key="1">
    <citation type="submission" date="2019-06" db="EMBL/GenBank/DDBJ databases">
        <title>Enrichment of Autotrophic Halophilic Microorganisms from Red Sea Brine Pool Using Microbial Electrosynthesis System.</title>
        <authorList>
            <person name="Alqahtani M.F."/>
            <person name="Bajracharya S."/>
            <person name="Katuri K.P."/>
            <person name="Ali M."/>
            <person name="Saikaly P.E."/>
        </authorList>
    </citation>
    <scope>NUCLEOTIDE SEQUENCE [LARGE SCALE GENOMIC DNA]</scope>
    <source>
        <strain evidence="7">MES6</strain>
    </source>
</reference>
<dbReference type="PANTHER" id="PTHR47235:SF1">
    <property type="entry name" value="BLR6548 PROTEIN"/>
    <property type="match status" value="1"/>
</dbReference>
<dbReference type="InterPro" id="IPR028082">
    <property type="entry name" value="Peripla_BP_I"/>
</dbReference>
<keyword evidence="4" id="KW-0029">Amino-acid transport</keyword>
<keyword evidence="3 5" id="KW-0732">Signal</keyword>
<dbReference type="InterPro" id="IPR028081">
    <property type="entry name" value="Leu-bd"/>
</dbReference>
<dbReference type="SUPFAM" id="SSF53822">
    <property type="entry name" value="Periplasmic binding protein-like I"/>
    <property type="match status" value="1"/>
</dbReference>
<dbReference type="PANTHER" id="PTHR47235">
    <property type="entry name" value="BLR6548 PROTEIN"/>
    <property type="match status" value="1"/>
</dbReference>
<dbReference type="EMBL" id="VENJ01000005">
    <property type="protein sequence ID" value="MTJ03835.1"/>
    <property type="molecule type" value="Genomic_DNA"/>
</dbReference>
<protein>
    <submittedName>
        <fullName evidence="7">ABC transporter substrate-binding protein</fullName>
    </submittedName>
</protein>
<dbReference type="RefSeq" id="WP_273248425.1">
    <property type="nucleotide sequence ID" value="NZ_VENJ01000005.1"/>
</dbReference>
<feature type="signal peptide" evidence="5">
    <location>
        <begin position="1"/>
        <end position="22"/>
    </location>
</feature>
<dbReference type="CDD" id="cd19978">
    <property type="entry name" value="PBP1_ABC_ligand_binding-like"/>
    <property type="match status" value="1"/>
</dbReference>